<dbReference type="InterPro" id="IPR020471">
    <property type="entry name" value="AKR"/>
</dbReference>
<dbReference type="SUPFAM" id="SSF51430">
    <property type="entry name" value="NAD(P)-linked oxidoreductase"/>
    <property type="match status" value="1"/>
</dbReference>
<keyword evidence="1" id="KW-0560">Oxidoreductase</keyword>
<sequence length="476" mass="54576">MLRPLSRARIRPPLRSFLSTHTPIRRNLTLPQDKLIDEADYSRYAAALEAAYPTYTPTVDLRPPPSITSKRQIQLQNLIDRPIPTIPLSNGLEIPAIGYQAYTHRDHLPKVWKERIWRGYRYIDMNSAFNAPSTYLQSSFWSLASRITRSDLFISAKLDSWWHHDPKASLYHTLQGLRTGYLDLWIMRWPVSWISKENRSKPPKNKDGREVDFIQAWKGMEEQVDAGKVKCLGISGFSKAELDLLMEHAKHKPVVHQMEITPYLQQTEFVEYNKSLGIVPIATIPIGERSADKGELYRELIEDPLLASIAEKHRITTKQVIVAWHLANSIVSVPFIDSPDHAFEVLAADRVTLDDEDLEAIAALEKPQRLYKPKLLGYFPFSDLTDSEIEIEGDDLPNMEDVYDNRRKRVAFARALVEQEVDDEITRSGDKNIYGTTTYAGTVFGWVRSVDGSRKARDNKTGHFGTSLRPPKKRKR</sequence>
<dbReference type="EMBL" id="JAVHNS010000003">
    <property type="protein sequence ID" value="KAK6360292.1"/>
    <property type="molecule type" value="Genomic_DNA"/>
</dbReference>
<dbReference type="AlphaFoldDB" id="A0AAV9VHS2"/>
<dbReference type="PANTHER" id="PTHR11732">
    <property type="entry name" value="ALDO/KETO REDUCTASE"/>
    <property type="match status" value="1"/>
</dbReference>
<comment type="caution">
    <text evidence="4">The sequence shown here is derived from an EMBL/GenBank/DDBJ whole genome shotgun (WGS) entry which is preliminary data.</text>
</comment>
<evidence type="ECO:0000313" key="4">
    <source>
        <dbReference type="EMBL" id="KAK6360292.1"/>
    </source>
</evidence>
<accession>A0AAV9VHS2</accession>
<evidence type="ECO:0000313" key="5">
    <source>
        <dbReference type="Proteomes" id="UP001373714"/>
    </source>
</evidence>
<dbReference type="GO" id="GO:0016491">
    <property type="term" value="F:oxidoreductase activity"/>
    <property type="evidence" value="ECO:0007669"/>
    <property type="project" value="UniProtKB-KW"/>
</dbReference>
<evidence type="ECO:0000259" key="3">
    <source>
        <dbReference type="Pfam" id="PF00248"/>
    </source>
</evidence>
<feature type="region of interest" description="Disordered" evidence="2">
    <location>
        <begin position="453"/>
        <end position="476"/>
    </location>
</feature>
<evidence type="ECO:0000256" key="2">
    <source>
        <dbReference type="SAM" id="MobiDB-lite"/>
    </source>
</evidence>
<proteinExistence type="predicted"/>
<dbReference type="InterPro" id="IPR023210">
    <property type="entry name" value="NADP_OxRdtase_dom"/>
</dbReference>
<protein>
    <recommendedName>
        <fullName evidence="3">NADP-dependent oxidoreductase domain-containing protein</fullName>
    </recommendedName>
</protein>
<name>A0AAV9VHS2_9PEZI</name>
<feature type="domain" description="NADP-dependent oxidoreductase" evidence="3">
    <location>
        <begin position="118"/>
        <end position="365"/>
    </location>
</feature>
<dbReference type="Pfam" id="PF00248">
    <property type="entry name" value="Aldo_ket_red"/>
    <property type="match status" value="1"/>
</dbReference>
<dbReference type="InterPro" id="IPR036812">
    <property type="entry name" value="NAD(P)_OxRdtase_dom_sf"/>
</dbReference>
<dbReference type="PRINTS" id="PR00069">
    <property type="entry name" value="ALDKETRDTASE"/>
</dbReference>
<dbReference type="Gene3D" id="3.20.20.100">
    <property type="entry name" value="NADP-dependent oxidoreductase domain"/>
    <property type="match status" value="1"/>
</dbReference>
<gene>
    <name evidence="4" type="ORF">TWF730_006440</name>
</gene>
<keyword evidence="5" id="KW-1185">Reference proteome</keyword>
<dbReference type="Proteomes" id="UP001373714">
    <property type="component" value="Unassembled WGS sequence"/>
</dbReference>
<evidence type="ECO:0000256" key="1">
    <source>
        <dbReference type="ARBA" id="ARBA00023002"/>
    </source>
</evidence>
<reference evidence="4 5" key="1">
    <citation type="submission" date="2019-10" db="EMBL/GenBank/DDBJ databases">
        <authorList>
            <person name="Palmer J.M."/>
        </authorList>
    </citation>
    <scope>NUCLEOTIDE SEQUENCE [LARGE SCALE GENOMIC DNA]</scope>
    <source>
        <strain evidence="4 5">TWF730</strain>
    </source>
</reference>
<organism evidence="4 5">
    <name type="scientific">Orbilia blumenaviensis</name>
    <dbReference type="NCBI Taxonomy" id="1796055"/>
    <lineage>
        <taxon>Eukaryota</taxon>
        <taxon>Fungi</taxon>
        <taxon>Dikarya</taxon>
        <taxon>Ascomycota</taxon>
        <taxon>Pezizomycotina</taxon>
        <taxon>Orbiliomycetes</taxon>
        <taxon>Orbiliales</taxon>
        <taxon>Orbiliaceae</taxon>
        <taxon>Orbilia</taxon>
    </lineage>
</organism>